<accession>A0A7X8SGW8</accession>
<dbReference type="AlphaFoldDB" id="A0A7X8SGW8"/>
<evidence type="ECO:0000313" key="2">
    <source>
        <dbReference type="Proteomes" id="UP000585050"/>
    </source>
</evidence>
<dbReference type="RefSeq" id="WP_168880652.1">
    <property type="nucleotide sequence ID" value="NZ_JABAIL010000001.1"/>
</dbReference>
<dbReference type="Gene3D" id="2.40.160.10">
    <property type="entry name" value="Porin"/>
    <property type="match status" value="1"/>
</dbReference>
<evidence type="ECO:0000313" key="1">
    <source>
        <dbReference type="EMBL" id="NLR89969.1"/>
    </source>
</evidence>
<dbReference type="InterPro" id="IPR010870">
    <property type="entry name" value="Porin_O/P"/>
</dbReference>
<dbReference type="Pfam" id="PF07396">
    <property type="entry name" value="Porin_O_P"/>
    <property type="match status" value="1"/>
</dbReference>
<keyword evidence="2" id="KW-1185">Reference proteome</keyword>
<reference evidence="1 2" key="1">
    <citation type="submission" date="2020-04" db="EMBL/GenBank/DDBJ databases">
        <title>Flammeovirga sp. SR4, a novel species isolated from seawater.</title>
        <authorList>
            <person name="Wang X."/>
        </authorList>
    </citation>
    <scope>NUCLEOTIDE SEQUENCE [LARGE SCALE GENOMIC DNA]</scope>
    <source>
        <strain evidence="1 2">SR4</strain>
    </source>
</reference>
<protein>
    <submittedName>
        <fullName evidence="1">Porin</fullName>
    </submittedName>
</protein>
<comment type="caution">
    <text evidence="1">The sequence shown here is derived from an EMBL/GenBank/DDBJ whole genome shotgun (WGS) entry which is preliminary data.</text>
</comment>
<sequence length="445" mass="50420">MRKTITTLLCILTLCFYGHQIKAQEKSSSPPFYIQDYQLGKGIRFSGPNGGYFMKIRSYVQSFAEVRTTNNWDDPEARFRVRRARFDVEGKSAKEKFSYRLRVDFAIPNNTDGDDLYSGTLLDAFITYRPTKNWKFTFGQRSTMTDNREMRIPSDQLQLVERSRVTSAFAAVRDFGLFIEGKERLGSWYVKPGVAITAGDGQNAFKNRGGLKYGGRIDFLPFGLFRNMGEFSEVDFARQLTPKLIFGAAYSYNVGISSRRGRGSGDIIYLGSDGVTEELPDYGKLCTDFMFKYQGWTVLGEFTWAYANVNSPDIFYRVRNDGSTANLRSDDGLNNASIIDYVAGRMMVGRGYNIQGGYLFKSGYSIDGRFTYLDPDNNSFLNNEQFYNRDKYYTLGFAKYLMSDAAKVQLSFTYVDALPGSKGSDGEVINADAELLGRLMFQVSF</sequence>
<dbReference type="EMBL" id="JABAIL010000001">
    <property type="protein sequence ID" value="NLR89969.1"/>
    <property type="molecule type" value="Genomic_DNA"/>
</dbReference>
<dbReference type="InterPro" id="IPR023614">
    <property type="entry name" value="Porin_dom_sf"/>
</dbReference>
<proteinExistence type="predicted"/>
<name>A0A7X8SGW8_9BACT</name>
<gene>
    <name evidence="1" type="ORF">HGP29_02070</name>
</gene>
<dbReference type="Proteomes" id="UP000585050">
    <property type="component" value="Unassembled WGS sequence"/>
</dbReference>
<organism evidence="1 2">
    <name type="scientific">Flammeovirga agarivorans</name>
    <dbReference type="NCBI Taxonomy" id="2726742"/>
    <lineage>
        <taxon>Bacteria</taxon>
        <taxon>Pseudomonadati</taxon>
        <taxon>Bacteroidota</taxon>
        <taxon>Cytophagia</taxon>
        <taxon>Cytophagales</taxon>
        <taxon>Flammeovirgaceae</taxon>
        <taxon>Flammeovirga</taxon>
    </lineage>
</organism>